<evidence type="ECO:0000313" key="5">
    <source>
        <dbReference type="EMBL" id="KIE06453.1"/>
    </source>
</evidence>
<sequence length="82" mass="9254">MSIGIGQDITDRKYAKAASVLEERNRIAREIHDILAQTFTGIILHMQAATQVLTDDLEATQAHLEMIDECFSTRPTTRIVIR</sequence>
<dbReference type="GO" id="GO:0046983">
    <property type="term" value="F:protein dimerization activity"/>
    <property type="evidence" value="ECO:0007669"/>
    <property type="project" value="InterPro"/>
</dbReference>
<dbReference type="STRING" id="1479485.DA73_0245375"/>
<dbReference type="GO" id="GO:0016020">
    <property type="term" value="C:membrane"/>
    <property type="evidence" value="ECO:0007669"/>
    <property type="project" value="InterPro"/>
</dbReference>
<accession>A0A0C1QRH9</accession>
<evidence type="ECO:0000256" key="3">
    <source>
        <dbReference type="ARBA" id="ARBA00023012"/>
    </source>
</evidence>
<dbReference type="PANTHER" id="PTHR24421:SF62">
    <property type="entry name" value="SENSORY TRANSDUCTION HISTIDINE KINASE"/>
    <property type="match status" value="1"/>
</dbReference>
<evidence type="ECO:0000256" key="2">
    <source>
        <dbReference type="ARBA" id="ARBA00022777"/>
    </source>
</evidence>
<dbReference type="OrthoDB" id="447151at2"/>
<dbReference type="EMBL" id="JHEG02000066">
    <property type="protein sequence ID" value="KIE06453.1"/>
    <property type="molecule type" value="Genomic_DNA"/>
</dbReference>
<dbReference type="GO" id="GO:0000155">
    <property type="term" value="F:phosphorelay sensor kinase activity"/>
    <property type="evidence" value="ECO:0007669"/>
    <property type="project" value="InterPro"/>
</dbReference>
<keyword evidence="2" id="KW-0418">Kinase</keyword>
<evidence type="ECO:0000256" key="1">
    <source>
        <dbReference type="ARBA" id="ARBA00022679"/>
    </source>
</evidence>
<dbReference type="InterPro" id="IPR011712">
    <property type="entry name" value="Sig_transdc_His_kin_sub3_dim/P"/>
</dbReference>
<reference evidence="5" key="1">
    <citation type="journal article" date="2015" name="Genome Announc.">
        <title>Draft Genome Sequence of Tolypothrix boutellei Strain VB521301.</title>
        <authorList>
            <person name="Chandrababunaidu M.M."/>
            <person name="Singh D."/>
            <person name="Sen D."/>
            <person name="Bhan S."/>
            <person name="Das S."/>
            <person name="Gupta A."/>
            <person name="Adhikary S.P."/>
            <person name="Tripathy S."/>
        </authorList>
    </citation>
    <scope>NUCLEOTIDE SEQUENCE</scope>
    <source>
        <strain evidence="5">VB521301</strain>
    </source>
</reference>
<keyword evidence="3" id="KW-0902">Two-component regulatory system</keyword>
<feature type="domain" description="Signal transduction histidine kinase subgroup 3 dimerisation and phosphoacceptor" evidence="4">
    <location>
        <begin position="23"/>
        <end position="69"/>
    </location>
</feature>
<keyword evidence="1" id="KW-0808">Transferase</keyword>
<dbReference type="Gene3D" id="1.20.5.1930">
    <property type="match status" value="1"/>
</dbReference>
<gene>
    <name evidence="5" type="ORF">DA73_0245375</name>
</gene>
<dbReference type="Pfam" id="PF07730">
    <property type="entry name" value="HisKA_3"/>
    <property type="match status" value="1"/>
</dbReference>
<evidence type="ECO:0000259" key="4">
    <source>
        <dbReference type="Pfam" id="PF07730"/>
    </source>
</evidence>
<proteinExistence type="predicted"/>
<organism evidence="5">
    <name type="scientific">Tolypothrix bouteillei VB521301</name>
    <dbReference type="NCBI Taxonomy" id="1479485"/>
    <lineage>
        <taxon>Bacteria</taxon>
        <taxon>Bacillati</taxon>
        <taxon>Cyanobacteriota</taxon>
        <taxon>Cyanophyceae</taxon>
        <taxon>Nostocales</taxon>
        <taxon>Tolypothrichaceae</taxon>
        <taxon>Tolypothrix</taxon>
    </lineage>
</organism>
<dbReference type="PANTHER" id="PTHR24421">
    <property type="entry name" value="NITRATE/NITRITE SENSOR PROTEIN NARX-RELATED"/>
    <property type="match status" value="1"/>
</dbReference>
<name>A0A0C1QRH9_9CYAN</name>
<dbReference type="AlphaFoldDB" id="A0A0C1QRH9"/>
<comment type="caution">
    <text evidence="5">The sequence shown here is derived from an EMBL/GenBank/DDBJ whole genome shotgun (WGS) entry which is preliminary data.</text>
</comment>
<dbReference type="InterPro" id="IPR050482">
    <property type="entry name" value="Sensor_HK_TwoCompSys"/>
</dbReference>
<protein>
    <recommendedName>
        <fullName evidence="4">Signal transduction histidine kinase subgroup 3 dimerisation and phosphoacceptor domain-containing protein</fullName>
    </recommendedName>
</protein>